<evidence type="ECO:0000256" key="2">
    <source>
        <dbReference type="ARBA" id="ARBA00005982"/>
    </source>
</evidence>
<reference evidence="11" key="1">
    <citation type="submission" date="2025-08" db="UniProtKB">
        <authorList>
            <consortium name="RefSeq"/>
        </authorList>
    </citation>
    <scope>IDENTIFICATION</scope>
    <source>
        <tissue evidence="11">Leaf</tissue>
    </source>
</reference>
<dbReference type="Gene3D" id="1.20.1250.20">
    <property type="entry name" value="MFS general substrate transporter like domains"/>
    <property type="match status" value="1"/>
</dbReference>
<evidence type="ECO:0000256" key="8">
    <source>
        <dbReference type="ARBA" id="ARBA00023136"/>
    </source>
</evidence>
<dbReference type="AlphaFoldDB" id="A0A8B8MNZ9"/>
<proteinExistence type="inferred from homology"/>
<dbReference type="GO" id="GO:0022857">
    <property type="term" value="F:transmembrane transporter activity"/>
    <property type="evidence" value="ECO:0007669"/>
    <property type="project" value="InterPro"/>
</dbReference>
<keyword evidence="7 9" id="KW-1133">Transmembrane helix</keyword>
<protein>
    <submittedName>
        <fullName evidence="11">Protein NRT1/ PTR FAMILY 3.1-like</fullName>
    </submittedName>
</protein>
<dbReference type="RefSeq" id="XP_030511698.2">
    <property type="nucleotide sequence ID" value="XM_030655838.2"/>
</dbReference>
<evidence type="ECO:0000256" key="5">
    <source>
        <dbReference type="ARBA" id="ARBA00022604"/>
    </source>
</evidence>
<dbReference type="Pfam" id="PF02519">
    <property type="entry name" value="Auxin_inducible"/>
    <property type="match status" value="1"/>
</dbReference>
<dbReference type="GO" id="GO:0016020">
    <property type="term" value="C:membrane"/>
    <property type="evidence" value="ECO:0007669"/>
    <property type="project" value="UniProtKB-SubCell"/>
</dbReference>
<evidence type="ECO:0000256" key="4">
    <source>
        <dbReference type="ARBA" id="ARBA00022473"/>
    </source>
</evidence>
<dbReference type="SUPFAM" id="SSF103473">
    <property type="entry name" value="MFS general substrate transporter"/>
    <property type="match status" value="1"/>
</dbReference>
<dbReference type="InterPro" id="IPR000109">
    <property type="entry name" value="POT_fam"/>
</dbReference>
<comment type="similarity">
    <text evidence="2">Belongs to the major facilitator superfamily. Proton-dependent oligopeptide transporter (POT/PTR) (TC 2.A.17) family.</text>
</comment>
<gene>
    <name evidence="11" type="primary">LOC115726116</name>
</gene>
<feature type="transmembrane region" description="Helical" evidence="9">
    <location>
        <begin position="233"/>
        <end position="259"/>
    </location>
</feature>
<evidence type="ECO:0000256" key="3">
    <source>
        <dbReference type="ARBA" id="ARBA00006974"/>
    </source>
</evidence>
<dbReference type="Proteomes" id="UP000827889">
    <property type="component" value="Chromosome 5"/>
</dbReference>
<evidence type="ECO:0000256" key="9">
    <source>
        <dbReference type="SAM" id="Phobius"/>
    </source>
</evidence>
<evidence type="ECO:0000256" key="1">
    <source>
        <dbReference type="ARBA" id="ARBA00004141"/>
    </source>
</evidence>
<dbReference type="InterPro" id="IPR036259">
    <property type="entry name" value="MFS_trans_sf"/>
</dbReference>
<feature type="transmembrane region" description="Helical" evidence="9">
    <location>
        <begin position="349"/>
        <end position="368"/>
    </location>
</feature>
<dbReference type="Pfam" id="PF00854">
    <property type="entry name" value="PTR2"/>
    <property type="match status" value="1"/>
</dbReference>
<dbReference type="PANTHER" id="PTHR11654">
    <property type="entry name" value="OLIGOPEPTIDE TRANSPORTER-RELATED"/>
    <property type="match status" value="1"/>
</dbReference>
<feature type="transmembrane region" description="Helical" evidence="9">
    <location>
        <begin position="279"/>
        <end position="303"/>
    </location>
</feature>
<evidence type="ECO:0000313" key="10">
    <source>
        <dbReference type="Proteomes" id="UP000827889"/>
    </source>
</evidence>
<keyword evidence="4" id="KW-0217">Developmental protein</keyword>
<accession>A0A8B8MNZ9</accession>
<dbReference type="GeneID" id="115726116"/>
<sequence length="432" mass="48031">MSVMSPKRLMKMARKWEKPASGRKRISHPGDNVEVNSSLAPEKGHFVIYESDGGHFTIPLQCFRSNIFQELFKMSKEEFGLSGDGPITMPRDAASMEYIVSFSLHYPIIHLLERFDGQRWVTSLTARPVHCWVRLRLALASGKGKKVSEMEEEGSQGRGRKKGGIVTMPFIFANEVCDKLAVVGFNLNMISYLTTQLNMPITKAANTLTNFDGAYTFTPLIGAFIADAYAGRFWTITVASISYFAGMAYLTLSAVLPQLRPPLLKDDQVCQEASGGQLAVLYASLLLTALGTGGIRPSVVAFGADQFELTDPKQSTKTWNYFNWYYFVMGVSIVVSVMVLVYIQDNIGWGWGLRIPTILMFLSLVALIGRYPLYRMVDPAGSPFTRLLQVCVASFRKRRSGTVTDSALLYENEELDAPISLGGKLVHTKHIK</sequence>
<keyword evidence="5" id="KW-0341">Growth regulation</keyword>
<comment type="similarity">
    <text evidence="3">Belongs to the ARG7 family.</text>
</comment>
<evidence type="ECO:0000256" key="6">
    <source>
        <dbReference type="ARBA" id="ARBA00022692"/>
    </source>
</evidence>
<evidence type="ECO:0000313" key="11">
    <source>
        <dbReference type="RefSeq" id="XP_030511698.2"/>
    </source>
</evidence>
<name>A0A8B8MNZ9_9MYRT</name>
<keyword evidence="8 9" id="KW-0472">Membrane</keyword>
<evidence type="ECO:0000256" key="7">
    <source>
        <dbReference type="ARBA" id="ARBA00022989"/>
    </source>
</evidence>
<dbReference type="KEGG" id="rarg:115726116"/>
<organism evidence="10 11">
    <name type="scientific">Rhodamnia argentea</name>
    <dbReference type="NCBI Taxonomy" id="178133"/>
    <lineage>
        <taxon>Eukaryota</taxon>
        <taxon>Viridiplantae</taxon>
        <taxon>Streptophyta</taxon>
        <taxon>Embryophyta</taxon>
        <taxon>Tracheophyta</taxon>
        <taxon>Spermatophyta</taxon>
        <taxon>Magnoliopsida</taxon>
        <taxon>eudicotyledons</taxon>
        <taxon>Gunneridae</taxon>
        <taxon>Pentapetalae</taxon>
        <taxon>rosids</taxon>
        <taxon>malvids</taxon>
        <taxon>Myrtales</taxon>
        <taxon>Myrtaceae</taxon>
        <taxon>Myrtoideae</taxon>
        <taxon>Myrteae</taxon>
        <taxon>Australasian group</taxon>
        <taxon>Rhodamnia</taxon>
    </lineage>
</organism>
<feature type="transmembrane region" description="Helical" evidence="9">
    <location>
        <begin position="324"/>
        <end position="343"/>
    </location>
</feature>
<comment type="subcellular location">
    <subcellularLocation>
        <location evidence="1">Membrane</location>
        <topology evidence="1">Multi-pass membrane protein</topology>
    </subcellularLocation>
</comment>
<keyword evidence="10" id="KW-1185">Reference proteome</keyword>
<dbReference type="InterPro" id="IPR003676">
    <property type="entry name" value="SAUR_fam"/>
</dbReference>
<keyword evidence="6 9" id="KW-0812">Transmembrane</keyword>